<feature type="domain" description="N-acetyltransferase" evidence="1">
    <location>
        <begin position="6"/>
        <end position="133"/>
    </location>
</feature>
<keyword evidence="2" id="KW-0808">Transferase</keyword>
<keyword evidence="3" id="KW-1185">Reference proteome</keyword>
<protein>
    <submittedName>
        <fullName evidence="2">Acetyltransferase (GNAT) family protein</fullName>
    </submittedName>
</protein>
<comment type="caution">
    <text evidence="2">The sequence shown here is derived from an EMBL/GenBank/DDBJ whole genome shotgun (WGS) entry which is preliminary data.</text>
</comment>
<dbReference type="Pfam" id="PF13673">
    <property type="entry name" value="Acetyltransf_10"/>
    <property type="match status" value="1"/>
</dbReference>
<dbReference type="PANTHER" id="PTHR43233:SF1">
    <property type="entry name" value="FAMILY N-ACETYLTRANSFERASE, PUTATIVE (AFU_ORTHOLOGUE AFUA_6G03350)-RELATED"/>
    <property type="match status" value="1"/>
</dbReference>
<dbReference type="InterPro" id="IPR053144">
    <property type="entry name" value="Acetyltransferase_Butenolide"/>
</dbReference>
<dbReference type="PANTHER" id="PTHR43233">
    <property type="entry name" value="FAMILY N-ACETYLTRANSFERASE, PUTATIVE (AFU_ORTHOLOGUE AFUA_6G03350)-RELATED"/>
    <property type="match status" value="1"/>
</dbReference>
<dbReference type="AlphaFoldDB" id="A0A543KDE6"/>
<dbReference type="OrthoDB" id="9775804at2"/>
<dbReference type="GO" id="GO:0016747">
    <property type="term" value="F:acyltransferase activity, transferring groups other than amino-acyl groups"/>
    <property type="evidence" value="ECO:0007669"/>
    <property type="project" value="InterPro"/>
</dbReference>
<dbReference type="InterPro" id="IPR000182">
    <property type="entry name" value="GNAT_dom"/>
</dbReference>
<dbReference type="CDD" id="cd04301">
    <property type="entry name" value="NAT_SF"/>
    <property type="match status" value="1"/>
</dbReference>
<evidence type="ECO:0000259" key="1">
    <source>
        <dbReference type="PROSITE" id="PS51186"/>
    </source>
</evidence>
<accession>A0A543KDE6</accession>
<dbReference type="PROSITE" id="PS51186">
    <property type="entry name" value="GNAT"/>
    <property type="match status" value="1"/>
</dbReference>
<dbReference type="Proteomes" id="UP000320582">
    <property type="component" value="Unassembled WGS sequence"/>
</dbReference>
<sequence>MSVSYQLEPDLSAAEFAALLTSSGLAARRPTDLTRLDAMLRGAQLVVTARYAGRLVGVARSITDWAYCLYCSDLCVDRAQQGRGIGKALLARTAAEASGVKTCLLLSAPDAVSFYEVAGYTRHTGAFVFAKGS</sequence>
<dbReference type="Gene3D" id="3.40.630.30">
    <property type="match status" value="1"/>
</dbReference>
<organism evidence="2 3">
    <name type="scientific">Roseinatronobacter monicus</name>
    <dbReference type="NCBI Taxonomy" id="393481"/>
    <lineage>
        <taxon>Bacteria</taxon>
        <taxon>Pseudomonadati</taxon>
        <taxon>Pseudomonadota</taxon>
        <taxon>Alphaproteobacteria</taxon>
        <taxon>Rhodobacterales</taxon>
        <taxon>Paracoccaceae</taxon>
        <taxon>Roseinatronobacter</taxon>
    </lineage>
</organism>
<dbReference type="InterPro" id="IPR016181">
    <property type="entry name" value="Acyl_CoA_acyltransferase"/>
</dbReference>
<reference evidence="2 3" key="1">
    <citation type="submission" date="2019-06" db="EMBL/GenBank/DDBJ databases">
        <title>Genomic Encyclopedia of Archaeal and Bacterial Type Strains, Phase II (KMG-II): from individual species to whole genera.</title>
        <authorList>
            <person name="Goeker M."/>
        </authorList>
    </citation>
    <scope>NUCLEOTIDE SEQUENCE [LARGE SCALE GENOMIC DNA]</scope>
    <source>
        <strain evidence="2 3">DSM 18423</strain>
    </source>
</reference>
<evidence type="ECO:0000313" key="2">
    <source>
        <dbReference type="EMBL" id="TQM93103.1"/>
    </source>
</evidence>
<name>A0A543KDE6_9RHOB</name>
<evidence type="ECO:0000313" key="3">
    <source>
        <dbReference type="Proteomes" id="UP000320582"/>
    </source>
</evidence>
<dbReference type="SUPFAM" id="SSF55729">
    <property type="entry name" value="Acyl-CoA N-acyltransferases (Nat)"/>
    <property type="match status" value="1"/>
</dbReference>
<proteinExistence type="predicted"/>
<gene>
    <name evidence="2" type="ORF">BD293_1728</name>
</gene>
<dbReference type="EMBL" id="VFPT01000001">
    <property type="protein sequence ID" value="TQM93103.1"/>
    <property type="molecule type" value="Genomic_DNA"/>
</dbReference>
<dbReference type="RefSeq" id="WP_142080797.1">
    <property type="nucleotide sequence ID" value="NZ_VFPT01000001.1"/>
</dbReference>